<evidence type="ECO:0000313" key="5">
    <source>
        <dbReference type="EMBL" id="MCQ1060722.1"/>
    </source>
</evidence>
<protein>
    <submittedName>
        <fullName evidence="5">HipA domain-containing protein</fullName>
    </submittedName>
</protein>
<keyword evidence="2" id="KW-0808">Transferase</keyword>
<evidence type="ECO:0000256" key="2">
    <source>
        <dbReference type="ARBA" id="ARBA00022679"/>
    </source>
</evidence>
<dbReference type="PANTHER" id="PTHR37419">
    <property type="entry name" value="SERINE/THREONINE-PROTEIN KINASE TOXIN HIPA"/>
    <property type="match status" value="1"/>
</dbReference>
<gene>
    <name evidence="5" type="ORF">NHN17_22005</name>
</gene>
<reference evidence="5 6" key="1">
    <citation type="submission" date="2022-07" db="EMBL/GenBank/DDBJ databases">
        <title>Photobacterium pectinilyticum sp. nov., a marine bacterium isolated from surface seawater of Qingdao offshore.</title>
        <authorList>
            <person name="Wang X."/>
        </authorList>
    </citation>
    <scope>NUCLEOTIDE SEQUENCE [LARGE SCALE GENOMIC DNA]</scope>
    <source>
        <strain evidence="5 6">ZSDE20</strain>
    </source>
</reference>
<name>A0ABT1N848_9GAMM</name>
<evidence type="ECO:0000256" key="3">
    <source>
        <dbReference type="ARBA" id="ARBA00022777"/>
    </source>
</evidence>
<dbReference type="Pfam" id="PF07804">
    <property type="entry name" value="HipA_C"/>
    <property type="match status" value="1"/>
</dbReference>
<dbReference type="PANTHER" id="PTHR37419:SF1">
    <property type="entry name" value="SERINE_THREONINE-PROTEIN KINASE TOXIN HIPA"/>
    <property type="match status" value="1"/>
</dbReference>
<evidence type="ECO:0000256" key="1">
    <source>
        <dbReference type="ARBA" id="ARBA00010164"/>
    </source>
</evidence>
<evidence type="ECO:0000259" key="4">
    <source>
        <dbReference type="Pfam" id="PF07804"/>
    </source>
</evidence>
<keyword evidence="3" id="KW-0418">Kinase</keyword>
<proteinExistence type="inferred from homology"/>
<keyword evidence="6" id="KW-1185">Reference proteome</keyword>
<sequence length="135" mass="15251">MDHRGDRCHAKNSSLFIEPGGTYRLTPFYDILSAYPLLGGKGSNVRSLKLAMSLKATKGKKYQRDKIYARHFIETAQSVGFPVDTMNQILDDFVEQLPIAIDVVSRKLPQGFPEHISSVVLNESMKRIRRLSLGR</sequence>
<feature type="domain" description="HipA-like C-terminal" evidence="4">
    <location>
        <begin position="8"/>
        <end position="98"/>
    </location>
</feature>
<dbReference type="Proteomes" id="UP001524460">
    <property type="component" value="Unassembled WGS sequence"/>
</dbReference>
<dbReference type="InterPro" id="IPR012893">
    <property type="entry name" value="HipA-like_C"/>
</dbReference>
<dbReference type="RefSeq" id="WP_255044807.1">
    <property type="nucleotide sequence ID" value="NZ_JANEYT010000085.1"/>
</dbReference>
<organism evidence="5 6">
    <name type="scientific">Photobacterium pectinilyticum</name>
    <dbReference type="NCBI Taxonomy" id="2906793"/>
    <lineage>
        <taxon>Bacteria</taxon>
        <taxon>Pseudomonadati</taxon>
        <taxon>Pseudomonadota</taxon>
        <taxon>Gammaproteobacteria</taxon>
        <taxon>Vibrionales</taxon>
        <taxon>Vibrionaceae</taxon>
        <taxon>Photobacterium</taxon>
    </lineage>
</organism>
<dbReference type="InterPro" id="IPR052028">
    <property type="entry name" value="HipA_Ser/Thr_kinase"/>
</dbReference>
<comment type="caution">
    <text evidence="5">The sequence shown here is derived from an EMBL/GenBank/DDBJ whole genome shotgun (WGS) entry which is preliminary data.</text>
</comment>
<accession>A0ABT1N848</accession>
<dbReference type="EMBL" id="JANEYT010000085">
    <property type="protein sequence ID" value="MCQ1060722.1"/>
    <property type="molecule type" value="Genomic_DNA"/>
</dbReference>
<evidence type="ECO:0000313" key="6">
    <source>
        <dbReference type="Proteomes" id="UP001524460"/>
    </source>
</evidence>
<comment type="similarity">
    <text evidence="1">Belongs to the HipA Ser/Thr kinase family.</text>
</comment>